<dbReference type="Proteomes" id="UP000265691">
    <property type="component" value="Unassembled WGS sequence"/>
</dbReference>
<dbReference type="EMBL" id="NRHC01000011">
    <property type="protein sequence ID" value="RIY34325.1"/>
    <property type="molecule type" value="Genomic_DNA"/>
</dbReference>
<keyword evidence="2" id="KW-1185">Reference proteome</keyword>
<evidence type="ECO:0000313" key="2">
    <source>
        <dbReference type="Proteomes" id="UP000265691"/>
    </source>
</evidence>
<organism evidence="1 2">
    <name type="scientific">Psittacicella hinzii</name>
    <dbReference type="NCBI Taxonomy" id="2028575"/>
    <lineage>
        <taxon>Bacteria</taxon>
        <taxon>Pseudomonadati</taxon>
        <taxon>Pseudomonadota</taxon>
        <taxon>Gammaproteobacteria</taxon>
        <taxon>Pasteurellales</taxon>
        <taxon>Psittacicellaceae</taxon>
        <taxon>Psittacicella</taxon>
    </lineage>
</organism>
<protein>
    <submittedName>
        <fullName evidence="1">Uncharacterized protein</fullName>
    </submittedName>
</protein>
<proteinExistence type="predicted"/>
<name>A0A3A1Y9G6_9GAMM</name>
<gene>
    <name evidence="1" type="ORF">CKF54_00870</name>
</gene>
<dbReference type="RefSeq" id="WP_119524401.1">
    <property type="nucleotide sequence ID" value="NZ_NRHC01000011.1"/>
</dbReference>
<accession>A0A3A1Y9G6</accession>
<sequence length="132" mass="15559">MSLKDLEKLLKDLPEYKDYTVEFENGQKFEFKYISPKLGNYYIWSKKLNHIQNLLKDGHEKKAEVDLGQYESDIIDFYCKHLYVEDGKNDYVQLTEELAKALFYKGGSDNNFLLLMTVLEGKDFNTLLKPKN</sequence>
<evidence type="ECO:0000313" key="1">
    <source>
        <dbReference type="EMBL" id="RIY34325.1"/>
    </source>
</evidence>
<comment type="caution">
    <text evidence="1">The sequence shown here is derived from an EMBL/GenBank/DDBJ whole genome shotgun (WGS) entry which is preliminary data.</text>
</comment>
<dbReference type="AlphaFoldDB" id="A0A3A1Y9G6"/>
<reference evidence="1 2" key="1">
    <citation type="submission" date="2017-08" db="EMBL/GenBank/DDBJ databases">
        <title>Reclassification of Bisgaard taxon 37 and 44.</title>
        <authorList>
            <person name="Christensen H."/>
        </authorList>
    </citation>
    <scope>NUCLEOTIDE SEQUENCE [LARGE SCALE GENOMIC DNA]</scope>
    <source>
        <strain evidence="1 2">B96_3</strain>
    </source>
</reference>